<reference evidence="1 2" key="1">
    <citation type="submission" date="2017-12" db="EMBL/GenBank/DDBJ databases">
        <title>Comparative genomics of Botrytis spp.</title>
        <authorList>
            <person name="Valero-Jimenez C.A."/>
            <person name="Tapia P."/>
            <person name="Veloso J."/>
            <person name="Silva-Moreno E."/>
            <person name="Staats M."/>
            <person name="Valdes J.H."/>
            <person name="Van Kan J.A.L."/>
        </authorList>
    </citation>
    <scope>NUCLEOTIDE SEQUENCE [LARGE SCALE GENOMIC DNA]</scope>
    <source>
        <strain evidence="1 2">MUCL3349</strain>
    </source>
</reference>
<dbReference type="AlphaFoldDB" id="A0A4Z1KWB9"/>
<gene>
    <name evidence="1" type="ORF">BPOR_0144g00030</name>
</gene>
<dbReference type="Proteomes" id="UP000297280">
    <property type="component" value="Unassembled WGS sequence"/>
</dbReference>
<protein>
    <submittedName>
        <fullName evidence="1">Uncharacterized protein</fullName>
    </submittedName>
</protein>
<name>A0A4Z1KWB9_9HELO</name>
<organism evidence="1 2">
    <name type="scientific">Botrytis porri</name>
    <dbReference type="NCBI Taxonomy" id="87229"/>
    <lineage>
        <taxon>Eukaryota</taxon>
        <taxon>Fungi</taxon>
        <taxon>Dikarya</taxon>
        <taxon>Ascomycota</taxon>
        <taxon>Pezizomycotina</taxon>
        <taxon>Leotiomycetes</taxon>
        <taxon>Helotiales</taxon>
        <taxon>Sclerotiniaceae</taxon>
        <taxon>Botrytis</taxon>
    </lineage>
</organism>
<keyword evidence="2" id="KW-1185">Reference proteome</keyword>
<comment type="caution">
    <text evidence="1">The sequence shown here is derived from an EMBL/GenBank/DDBJ whole genome shotgun (WGS) entry which is preliminary data.</text>
</comment>
<proteinExistence type="predicted"/>
<dbReference type="EMBL" id="PQXO01000144">
    <property type="protein sequence ID" value="TGO88733.1"/>
    <property type="molecule type" value="Genomic_DNA"/>
</dbReference>
<evidence type="ECO:0000313" key="1">
    <source>
        <dbReference type="EMBL" id="TGO88733.1"/>
    </source>
</evidence>
<evidence type="ECO:0000313" key="2">
    <source>
        <dbReference type="Proteomes" id="UP000297280"/>
    </source>
</evidence>
<sequence length="79" mass="9301">MLKPRAFQRLLTSLRPIMNLDVKFMNCWYECSEMRSDGHVVNRELFVDAATYRPGKLLDFQLTIYLDGKAQVEMSRLTK</sequence>
<accession>A0A4Z1KWB9</accession>